<feature type="compositionally biased region" description="Basic residues" evidence="2">
    <location>
        <begin position="1"/>
        <end position="13"/>
    </location>
</feature>
<protein>
    <submittedName>
        <fullName evidence="4">Uncharacterized protein</fullName>
    </submittedName>
</protein>
<evidence type="ECO:0000313" key="4">
    <source>
        <dbReference type="EMBL" id="CAH9130807.1"/>
    </source>
</evidence>
<evidence type="ECO:0000256" key="2">
    <source>
        <dbReference type="SAM" id="MobiDB-lite"/>
    </source>
</evidence>
<comment type="caution">
    <text evidence="4">The sequence shown here is derived from an EMBL/GenBank/DDBJ whole genome shotgun (WGS) entry which is preliminary data.</text>
</comment>
<dbReference type="PANTHER" id="PTHR32254:SF14">
    <property type="entry name" value="EXPRESSED PROTEIN"/>
    <property type="match status" value="1"/>
</dbReference>
<gene>
    <name evidence="4" type="ORF">CEPIT_LOCUS30918</name>
</gene>
<dbReference type="Proteomes" id="UP001152523">
    <property type="component" value="Unassembled WGS sequence"/>
</dbReference>
<organism evidence="4 5">
    <name type="scientific">Cuscuta epithymum</name>
    <dbReference type="NCBI Taxonomy" id="186058"/>
    <lineage>
        <taxon>Eukaryota</taxon>
        <taxon>Viridiplantae</taxon>
        <taxon>Streptophyta</taxon>
        <taxon>Embryophyta</taxon>
        <taxon>Tracheophyta</taxon>
        <taxon>Spermatophyta</taxon>
        <taxon>Magnoliopsida</taxon>
        <taxon>eudicotyledons</taxon>
        <taxon>Gunneridae</taxon>
        <taxon>Pentapetalae</taxon>
        <taxon>asterids</taxon>
        <taxon>lamiids</taxon>
        <taxon>Solanales</taxon>
        <taxon>Convolvulaceae</taxon>
        <taxon>Cuscuteae</taxon>
        <taxon>Cuscuta</taxon>
        <taxon>Cuscuta subgen. Cuscuta</taxon>
    </lineage>
</organism>
<reference evidence="4" key="1">
    <citation type="submission" date="2022-07" db="EMBL/GenBank/DDBJ databases">
        <authorList>
            <person name="Macas J."/>
            <person name="Novak P."/>
            <person name="Neumann P."/>
        </authorList>
    </citation>
    <scope>NUCLEOTIDE SEQUENCE</scope>
</reference>
<evidence type="ECO:0000256" key="1">
    <source>
        <dbReference type="SAM" id="Coils"/>
    </source>
</evidence>
<dbReference type="InterPro" id="IPR010471">
    <property type="entry name" value="DUF1068"/>
</dbReference>
<dbReference type="PANTHER" id="PTHR32254">
    <property type="entry name" value="EXPRESSED PROTEIN"/>
    <property type="match status" value="1"/>
</dbReference>
<keyword evidence="3" id="KW-0472">Membrane</keyword>
<feature type="coiled-coil region" evidence="1">
    <location>
        <begin position="122"/>
        <end position="174"/>
    </location>
</feature>
<keyword evidence="5" id="KW-1185">Reference proteome</keyword>
<accession>A0AAV0F5Z5</accession>
<feature type="transmembrane region" description="Helical" evidence="3">
    <location>
        <begin position="28"/>
        <end position="52"/>
    </location>
</feature>
<dbReference type="Pfam" id="PF06364">
    <property type="entry name" value="DUF1068"/>
    <property type="match status" value="1"/>
</dbReference>
<keyword evidence="3" id="KW-1133">Transmembrane helix</keyword>
<keyword evidence="3" id="KW-0812">Transmembrane</keyword>
<proteinExistence type="predicted"/>
<dbReference type="AlphaFoldDB" id="A0AAV0F5Z5"/>
<name>A0AAV0F5Z5_9ASTE</name>
<feature type="region of interest" description="Disordered" evidence="2">
    <location>
        <begin position="1"/>
        <end position="23"/>
    </location>
</feature>
<evidence type="ECO:0000313" key="5">
    <source>
        <dbReference type="Proteomes" id="UP001152523"/>
    </source>
</evidence>
<keyword evidence="1" id="KW-0175">Coiled coil</keyword>
<dbReference type="EMBL" id="CAMAPF010000963">
    <property type="protein sequence ID" value="CAH9130807.1"/>
    <property type="molecule type" value="Genomic_DNA"/>
</dbReference>
<evidence type="ECO:0000256" key="3">
    <source>
        <dbReference type="SAM" id="Phobius"/>
    </source>
</evidence>
<sequence length="216" mass="24021">MNSHHHHHHKHGRNNGGGGKTWRSPTTVATASVMGVCIIAGYLIGPPLYWLLSDAAATSCPLCLCDCTLKPLLSHQNGHAGLLNATSFIDCMEHDQTEVREGAERNFTRQLVEELHKREGEVHEIQQKAEQALLEAKKLTSQYQKEAEKCTSGMETCEEAREKAEAVLEAQREVSSMWELRARQKGWKESHLAANIQNFKAALEGEHSVTMAVTDL</sequence>